<gene>
    <name evidence="1" type="ORF">BDN71DRAFT_1454421</name>
</gene>
<dbReference type="OrthoDB" id="3267100at2759"/>
<reference evidence="1" key="1">
    <citation type="submission" date="2020-11" db="EMBL/GenBank/DDBJ databases">
        <authorList>
            <consortium name="DOE Joint Genome Institute"/>
            <person name="Ahrendt S."/>
            <person name="Riley R."/>
            <person name="Andreopoulos W."/>
            <person name="Labutti K."/>
            <person name="Pangilinan J."/>
            <person name="Ruiz-Duenas F.J."/>
            <person name="Barrasa J.M."/>
            <person name="Sanchez-Garcia M."/>
            <person name="Camarero S."/>
            <person name="Miyauchi S."/>
            <person name="Serrano A."/>
            <person name="Linde D."/>
            <person name="Babiker R."/>
            <person name="Drula E."/>
            <person name="Ayuso-Fernandez I."/>
            <person name="Pacheco R."/>
            <person name="Padilla G."/>
            <person name="Ferreira P."/>
            <person name="Barriuso J."/>
            <person name="Kellner H."/>
            <person name="Castanera R."/>
            <person name="Alfaro M."/>
            <person name="Ramirez L."/>
            <person name="Pisabarro A.G."/>
            <person name="Kuo A."/>
            <person name="Tritt A."/>
            <person name="Lipzen A."/>
            <person name="He G."/>
            <person name="Yan M."/>
            <person name="Ng V."/>
            <person name="Cullen D."/>
            <person name="Martin F."/>
            <person name="Rosso M.-N."/>
            <person name="Henrissat B."/>
            <person name="Hibbett D."/>
            <person name="Martinez A.T."/>
            <person name="Grigoriev I.V."/>
        </authorList>
    </citation>
    <scope>NUCLEOTIDE SEQUENCE</scope>
    <source>
        <strain evidence="1">ATCC 90797</strain>
    </source>
</reference>
<comment type="caution">
    <text evidence="1">The sequence shown here is derived from an EMBL/GenBank/DDBJ whole genome shotgun (WGS) entry which is preliminary data.</text>
</comment>
<dbReference type="EMBL" id="MU154644">
    <property type="protein sequence ID" value="KAF9490318.1"/>
    <property type="molecule type" value="Genomic_DNA"/>
</dbReference>
<sequence>MVTVFIPSLSDPPTDRLELKIPLQNILSLSLSPHKWICYIGWAIYNVQGYLFTDAEGTNCLIDGVILKDKVILYFQSPGFVHEGVIQIALVKCHTASQTSVNDTRVEQYWTNISNCDGRCIFTGFTGQACHIIPFTHRTENMRILVHQQFITPTINDINNK</sequence>
<proteinExistence type="predicted"/>
<organism evidence="1 2">
    <name type="scientific">Pleurotus eryngii</name>
    <name type="common">Boletus of the steppes</name>
    <dbReference type="NCBI Taxonomy" id="5323"/>
    <lineage>
        <taxon>Eukaryota</taxon>
        <taxon>Fungi</taxon>
        <taxon>Dikarya</taxon>
        <taxon>Basidiomycota</taxon>
        <taxon>Agaricomycotina</taxon>
        <taxon>Agaricomycetes</taxon>
        <taxon>Agaricomycetidae</taxon>
        <taxon>Agaricales</taxon>
        <taxon>Pleurotineae</taxon>
        <taxon>Pleurotaceae</taxon>
        <taxon>Pleurotus</taxon>
    </lineage>
</organism>
<dbReference type="Proteomes" id="UP000807025">
    <property type="component" value="Unassembled WGS sequence"/>
</dbReference>
<evidence type="ECO:0000313" key="1">
    <source>
        <dbReference type="EMBL" id="KAF9490318.1"/>
    </source>
</evidence>
<evidence type="ECO:0000313" key="2">
    <source>
        <dbReference type="Proteomes" id="UP000807025"/>
    </source>
</evidence>
<keyword evidence="2" id="KW-1185">Reference proteome</keyword>
<evidence type="ECO:0008006" key="3">
    <source>
        <dbReference type="Google" id="ProtNLM"/>
    </source>
</evidence>
<name>A0A9P5ZNK1_PLEER</name>
<dbReference type="AlphaFoldDB" id="A0A9P5ZNK1"/>
<protein>
    <recommendedName>
        <fullName evidence="3">HNH nuclease domain-containing protein</fullName>
    </recommendedName>
</protein>
<accession>A0A9P5ZNK1</accession>